<dbReference type="InterPro" id="IPR017850">
    <property type="entry name" value="Alkaline_phosphatase_core_sf"/>
</dbReference>
<dbReference type="PANTHER" id="PTHR10151:SF120">
    <property type="entry name" value="BIS(5'-ADENOSYL)-TRIPHOSPHATASE"/>
    <property type="match status" value="1"/>
</dbReference>
<dbReference type="InterPro" id="IPR002591">
    <property type="entry name" value="Phosphodiest/P_Trfase"/>
</dbReference>
<dbReference type="GO" id="GO:0016787">
    <property type="term" value="F:hydrolase activity"/>
    <property type="evidence" value="ECO:0007669"/>
    <property type="project" value="UniProtKB-ARBA"/>
</dbReference>
<dbReference type="SUPFAM" id="SSF53649">
    <property type="entry name" value="Alkaline phosphatase-like"/>
    <property type="match status" value="1"/>
</dbReference>
<proteinExistence type="predicted"/>
<dbReference type="Pfam" id="PF01663">
    <property type="entry name" value="Phosphodiest"/>
    <property type="match status" value="1"/>
</dbReference>
<dbReference type="Gene3D" id="3.40.720.10">
    <property type="entry name" value="Alkaline Phosphatase, subunit A"/>
    <property type="match status" value="1"/>
</dbReference>
<sequence length="374" mass="39150">MPRWTPPGGGSLREVMSSAAAALGVRGCHDTLGVGRADSVVVLLVDGLGMLPLRAALEGGGLQLPHLMEATGAGRVISAPFPSTTPSGLAALGTGLTTGCHGIVGASFRLPETGHTLWPLAWRDEPHPIAVQPEATVLERAAAGGVRVTSVSPRAFESSGLTRAVLRGGDYAGADSLGERVGATARALAGEGRSLVYVYWGDLDKIGHVHGVDSDEWRAELELVEVLVGRLVDQLPTSGRLLLTADHGMVDTDADDRFEIDDDHELRDSAVMLAGEPRMRHVYVRPGAEREVGALWAERLADRAVVLSREQAVAEGWFGSVDPDIADRIGDLVVVASGSTVLASQSVDARTSALRGQHGAATEAEMAIPLLAWG</sequence>
<gene>
    <name evidence="1" type="ORF">UFOPK3773_00108</name>
</gene>
<accession>A0A6J7IEI0</accession>
<dbReference type="EMBL" id="CAFBNF010000005">
    <property type="protein sequence ID" value="CAB4928677.1"/>
    <property type="molecule type" value="Genomic_DNA"/>
</dbReference>
<protein>
    <submittedName>
        <fullName evidence="1">Unannotated protein</fullName>
    </submittedName>
</protein>
<dbReference type="AlphaFoldDB" id="A0A6J7IEI0"/>
<organism evidence="1">
    <name type="scientific">freshwater metagenome</name>
    <dbReference type="NCBI Taxonomy" id="449393"/>
    <lineage>
        <taxon>unclassified sequences</taxon>
        <taxon>metagenomes</taxon>
        <taxon>ecological metagenomes</taxon>
    </lineage>
</organism>
<name>A0A6J7IEI0_9ZZZZ</name>
<reference evidence="1" key="1">
    <citation type="submission" date="2020-05" db="EMBL/GenBank/DDBJ databases">
        <authorList>
            <person name="Chiriac C."/>
            <person name="Salcher M."/>
            <person name="Ghai R."/>
            <person name="Kavagutti S V."/>
        </authorList>
    </citation>
    <scope>NUCLEOTIDE SEQUENCE</scope>
</reference>
<evidence type="ECO:0000313" key="1">
    <source>
        <dbReference type="EMBL" id="CAB4928677.1"/>
    </source>
</evidence>
<dbReference type="PANTHER" id="PTHR10151">
    <property type="entry name" value="ECTONUCLEOTIDE PYROPHOSPHATASE/PHOSPHODIESTERASE"/>
    <property type="match status" value="1"/>
</dbReference>